<reference evidence="1" key="1">
    <citation type="submission" date="2023-10" db="EMBL/GenBank/DDBJ databases">
        <title>Genome assemblies of two species of porcelain crab, Petrolisthes cinctipes and Petrolisthes manimaculis (Anomura: Porcellanidae).</title>
        <authorList>
            <person name="Angst P."/>
        </authorList>
    </citation>
    <scope>NUCLEOTIDE SEQUENCE</scope>
    <source>
        <strain evidence="1">PB745_01</strain>
        <tissue evidence="1">Gill</tissue>
    </source>
</reference>
<dbReference type="Proteomes" id="UP001286313">
    <property type="component" value="Unassembled WGS sequence"/>
</dbReference>
<keyword evidence="2" id="KW-1185">Reference proteome</keyword>
<proteinExistence type="predicted"/>
<dbReference type="AlphaFoldDB" id="A0AAE1GNB4"/>
<dbReference type="EMBL" id="JAWQEG010000030">
    <property type="protein sequence ID" value="KAK3895875.1"/>
    <property type="molecule type" value="Genomic_DNA"/>
</dbReference>
<organism evidence="1 2">
    <name type="scientific">Petrolisthes cinctipes</name>
    <name type="common">Flat porcelain crab</name>
    <dbReference type="NCBI Taxonomy" id="88211"/>
    <lineage>
        <taxon>Eukaryota</taxon>
        <taxon>Metazoa</taxon>
        <taxon>Ecdysozoa</taxon>
        <taxon>Arthropoda</taxon>
        <taxon>Crustacea</taxon>
        <taxon>Multicrustacea</taxon>
        <taxon>Malacostraca</taxon>
        <taxon>Eumalacostraca</taxon>
        <taxon>Eucarida</taxon>
        <taxon>Decapoda</taxon>
        <taxon>Pleocyemata</taxon>
        <taxon>Anomura</taxon>
        <taxon>Galatheoidea</taxon>
        <taxon>Porcellanidae</taxon>
        <taxon>Petrolisthes</taxon>
    </lineage>
</organism>
<name>A0AAE1GNB4_PETCI</name>
<evidence type="ECO:0000313" key="1">
    <source>
        <dbReference type="EMBL" id="KAK3895875.1"/>
    </source>
</evidence>
<evidence type="ECO:0000313" key="2">
    <source>
        <dbReference type="Proteomes" id="UP001286313"/>
    </source>
</evidence>
<comment type="caution">
    <text evidence="1">The sequence shown here is derived from an EMBL/GenBank/DDBJ whole genome shotgun (WGS) entry which is preliminary data.</text>
</comment>
<protein>
    <submittedName>
        <fullName evidence="1">Uncharacterized protein</fullName>
    </submittedName>
</protein>
<gene>
    <name evidence="1" type="ORF">Pcinc_000485</name>
</gene>
<sequence>MCKKLLECHPEKGCGAKVEILFWLSNCTESNQCNIQGSVDRHSRWLHQSVSCPSSDVRYTHYPGPRKYYRSGMDMEPPGDSVSYELAPLGRVVTFHEPTRNQGPSTLSNLGISSTRWGRGGMVNTVGVEPTNTNWEMELKENM</sequence>
<accession>A0AAE1GNB4</accession>